<dbReference type="Gene3D" id="3.40.50.300">
    <property type="entry name" value="P-loop containing nucleotide triphosphate hydrolases"/>
    <property type="match status" value="1"/>
</dbReference>
<dbReference type="GO" id="GO:0005525">
    <property type="term" value="F:GTP binding"/>
    <property type="evidence" value="ECO:0007669"/>
    <property type="project" value="InterPro"/>
</dbReference>
<dbReference type="RefSeq" id="XP_067082344.1">
    <property type="nucleotide sequence ID" value="XM_067226243.1"/>
</dbReference>
<feature type="region of interest" description="Disordered" evidence="1">
    <location>
        <begin position="561"/>
        <end position="601"/>
    </location>
</feature>
<evidence type="ECO:0000313" key="2">
    <source>
        <dbReference type="EMBL" id="SCU71740.1"/>
    </source>
</evidence>
<feature type="region of interest" description="Disordered" evidence="1">
    <location>
        <begin position="312"/>
        <end position="334"/>
    </location>
</feature>
<feature type="region of interest" description="Disordered" evidence="1">
    <location>
        <begin position="490"/>
        <end position="536"/>
    </location>
</feature>
<feature type="compositionally biased region" description="Basic and acidic residues" evidence="1">
    <location>
        <begin position="570"/>
        <end position="586"/>
    </location>
</feature>
<keyword evidence="3" id="KW-1185">Reference proteome</keyword>
<dbReference type="GO" id="GO:0005829">
    <property type="term" value="C:cytosol"/>
    <property type="evidence" value="ECO:0007669"/>
    <property type="project" value="TreeGrafter"/>
</dbReference>
<gene>
    <name evidence="2" type="ORF">TEOVI_000332100</name>
</gene>
<dbReference type="GO" id="GO:0005634">
    <property type="term" value="C:nucleus"/>
    <property type="evidence" value="ECO:0007669"/>
    <property type="project" value="TreeGrafter"/>
</dbReference>
<comment type="caution">
    <text evidence="2">The sequence shown here is derived from an EMBL/GenBank/DDBJ whole genome shotgun (WGS) entry which is preliminary data.</text>
</comment>
<dbReference type="InterPro" id="IPR040385">
    <property type="entry name" value="RABL6"/>
</dbReference>
<dbReference type="EMBL" id="CZPT02001717">
    <property type="protein sequence ID" value="SCU71740.1"/>
    <property type="molecule type" value="Genomic_DNA"/>
</dbReference>
<dbReference type="PANTHER" id="PTHR14932">
    <property type="entry name" value="RAS GTPASE-RELATED"/>
    <property type="match status" value="1"/>
</dbReference>
<dbReference type="InterPro" id="IPR027417">
    <property type="entry name" value="P-loop_NTPase"/>
</dbReference>
<dbReference type="Proteomes" id="UP000195570">
    <property type="component" value="Unassembled WGS sequence"/>
</dbReference>
<evidence type="ECO:0000313" key="3">
    <source>
        <dbReference type="Proteomes" id="UP000195570"/>
    </source>
</evidence>
<dbReference type="VEuPathDB" id="TriTrypDB:TEOVI_000332100"/>
<proteinExistence type="predicted"/>
<dbReference type="SUPFAM" id="SSF52540">
    <property type="entry name" value="P-loop containing nucleoside triphosphate hydrolases"/>
    <property type="match status" value="1"/>
</dbReference>
<dbReference type="AlphaFoldDB" id="A0A1G4IH92"/>
<protein>
    <submittedName>
        <fullName evidence="2">Uncharacterized protein</fullName>
    </submittedName>
</protein>
<reference evidence="2" key="1">
    <citation type="submission" date="2016-09" db="EMBL/GenBank/DDBJ databases">
        <authorList>
            <person name="Hebert L."/>
            <person name="Moumen B."/>
        </authorList>
    </citation>
    <scope>NUCLEOTIDE SEQUENCE [LARGE SCALE GENOMIC DNA]</scope>
    <source>
        <strain evidence="2">OVI</strain>
    </source>
</reference>
<dbReference type="PANTHER" id="PTHR14932:SF1">
    <property type="entry name" value="RAB-LIKE PROTEIN 6"/>
    <property type="match status" value="1"/>
</dbReference>
<dbReference type="GeneID" id="92377261"/>
<name>A0A1G4IH92_TRYEQ</name>
<accession>A0A1G4IH92</accession>
<organism evidence="2 3">
    <name type="scientific">Trypanosoma equiperdum</name>
    <dbReference type="NCBI Taxonomy" id="5694"/>
    <lineage>
        <taxon>Eukaryota</taxon>
        <taxon>Discoba</taxon>
        <taxon>Euglenozoa</taxon>
        <taxon>Kinetoplastea</taxon>
        <taxon>Metakinetoplastina</taxon>
        <taxon>Trypanosomatida</taxon>
        <taxon>Trypanosomatidae</taxon>
        <taxon>Trypanosoma</taxon>
    </lineage>
</organism>
<sequence>MPLFKPSEIPDNSATVPPVTGCRDGCVASGFDSYPRGLIDRCSVGGRTNIWPIHPDVQQAIQLGKHLNMKAVVRGMRGTGKSTVVSRLCGYVPATRYTPSTGISAGTFFYRSRTSTNTMVECGGAKVELWDVVDDATPSGTSGTVADMHTVDVYRGCHVALFVIDRRRKESLEYVVREAPHVPPTTCIVIVINFRDAPRESLVVSERDVSAVCKSLRRTTTPMVLAVSGGRPPLECYSTSAIFVSISAVTGDGMESLWDAFETPFLLVKVLSLEGEINSCFQHIERHSTRTLDESARRQLHEKEELRRLRKEREMGEARSGHNPRRGDCAPPTPRREVLSLTHATTRGCGGVVCEEEDVEENGIAKGFFDDLEGDETCEECFGDVGGHIGVQSSEAAADDEAETLSSSHNASCVRRLPSPVVAAAASLLRGDKAVAGDSLTSIGGYTDSFHANMPRTSNLEGSTFDGRGGGFSLGEAATLDDGFFSVGGDEEEEELRLTDEESLAGNGSDADESLPPRTRIQLKEPVSVNSLPGAEQSAVMTSSMKANIDVLLREMQSVLLTSTGSKPKSRPERSSRQRSNRDRKNRELRRRRAHGAAECGEKKEIHCDKYDDGTFEVIRD</sequence>
<evidence type="ECO:0000256" key="1">
    <source>
        <dbReference type="SAM" id="MobiDB-lite"/>
    </source>
</evidence>